<name>A0A9P7Y8D7_9HELO</name>
<dbReference type="Gene3D" id="3.40.50.200">
    <property type="entry name" value="Peptidase S8/S53 domain"/>
    <property type="match status" value="1"/>
</dbReference>
<dbReference type="OrthoDB" id="1896086at2759"/>
<feature type="region of interest" description="Disordered" evidence="1">
    <location>
        <begin position="1"/>
        <end position="24"/>
    </location>
</feature>
<feature type="domain" description="Peptidase S8/S53" evidence="2">
    <location>
        <begin position="57"/>
        <end position="219"/>
    </location>
</feature>
<dbReference type="InterPro" id="IPR000209">
    <property type="entry name" value="Peptidase_S8/S53_dom"/>
</dbReference>
<dbReference type="EMBL" id="MU251831">
    <property type="protein sequence ID" value="KAG9228985.1"/>
    <property type="molecule type" value="Genomic_DNA"/>
</dbReference>
<comment type="caution">
    <text evidence="3">The sequence shown here is derived from an EMBL/GenBank/DDBJ whole genome shotgun (WGS) entry which is preliminary data.</text>
</comment>
<sequence length="501" mass="54251">VKSAGVNQKGGLARHLPRNDLPPLPSLAAKFSNKRARRAVGYITQKDAVTELVELSQPSFVYHIETGVSYKKQANEDAREDSHGTYSAGKAVGKNYGSAKQAKLVAVQIWDVKVSELNNAVKLIMRDIEARPERKKKSVATMSLWILPGLEGNAEDLYWDLIKGLLDMDVPMFVSAGNETEDPSRRDVDTYPALFAAPDYPLIVVGSTDHGGARSSFSQDTFPFDASDGKLVMNMRTYLQSNAASWARTPDIPVIWNGVNEKDTPKIDASGPVSPSTSPPVPPPEKKCHGVATQKYVSFDGLKDRIQKEFCPDAVKQGGPDKDSGSIVRRYNEGTPEQISIAIDVLTGGVPPNEGDCEKHFLELIDGCDGNDPKNSLNYKAGGVFTGGKSIYRMDPQSPRQPASNGKKGGCDSSYKLLYNEYTVWGQGWDSADHGDALKNEVKGCALLPDTWSFSYGNGDDGREWTAKFRTGVFQKKCTGHAGKSASGIDNFGCGGSGQGK</sequence>
<dbReference type="InterPro" id="IPR036852">
    <property type="entry name" value="Peptidase_S8/S53_dom_sf"/>
</dbReference>
<feature type="region of interest" description="Disordered" evidence="1">
    <location>
        <begin position="263"/>
        <end position="288"/>
    </location>
</feature>
<evidence type="ECO:0000313" key="3">
    <source>
        <dbReference type="EMBL" id="KAG9228985.1"/>
    </source>
</evidence>
<dbReference type="SUPFAM" id="SSF52743">
    <property type="entry name" value="Subtilisin-like"/>
    <property type="match status" value="1"/>
</dbReference>
<dbReference type="Pfam" id="PF00082">
    <property type="entry name" value="Peptidase_S8"/>
    <property type="match status" value="1"/>
</dbReference>
<dbReference type="GO" id="GO:0006508">
    <property type="term" value="P:proteolysis"/>
    <property type="evidence" value="ECO:0007669"/>
    <property type="project" value="InterPro"/>
</dbReference>
<evidence type="ECO:0000256" key="1">
    <source>
        <dbReference type="SAM" id="MobiDB-lite"/>
    </source>
</evidence>
<protein>
    <recommendedName>
        <fullName evidence="2">Peptidase S8/S53 domain-containing protein</fullName>
    </recommendedName>
</protein>
<proteinExistence type="predicted"/>
<feature type="non-terminal residue" evidence="3">
    <location>
        <position position="1"/>
    </location>
</feature>
<organism evidence="3 4">
    <name type="scientific">Amylocarpus encephaloides</name>
    <dbReference type="NCBI Taxonomy" id="45428"/>
    <lineage>
        <taxon>Eukaryota</taxon>
        <taxon>Fungi</taxon>
        <taxon>Dikarya</taxon>
        <taxon>Ascomycota</taxon>
        <taxon>Pezizomycotina</taxon>
        <taxon>Leotiomycetes</taxon>
        <taxon>Helotiales</taxon>
        <taxon>Helotiales incertae sedis</taxon>
        <taxon>Amylocarpus</taxon>
    </lineage>
</organism>
<evidence type="ECO:0000259" key="2">
    <source>
        <dbReference type="Pfam" id="PF00082"/>
    </source>
</evidence>
<evidence type="ECO:0000313" key="4">
    <source>
        <dbReference type="Proteomes" id="UP000824998"/>
    </source>
</evidence>
<dbReference type="GO" id="GO:0004252">
    <property type="term" value="F:serine-type endopeptidase activity"/>
    <property type="evidence" value="ECO:0007669"/>
    <property type="project" value="InterPro"/>
</dbReference>
<dbReference type="Proteomes" id="UP000824998">
    <property type="component" value="Unassembled WGS sequence"/>
</dbReference>
<accession>A0A9P7Y8D7</accession>
<reference evidence="3" key="1">
    <citation type="journal article" date="2021" name="IMA Fungus">
        <title>Genomic characterization of three marine fungi, including Emericellopsis atlantica sp. nov. with signatures of a generalist lifestyle and marine biomass degradation.</title>
        <authorList>
            <person name="Hagestad O.C."/>
            <person name="Hou L."/>
            <person name="Andersen J.H."/>
            <person name="Hansen E.H."/>
            <person name="Altermark B."/>
            <person name="Li C."/>
            <person name="Kuhnert E."/>
            <person name="Cox R.J."/>
            <person name="Crous P.W."/>
            <person name="Spatafora J.W."/>
            <person name="Lail K."/>
            <person name="Amirebrahimi M."/>
            <person name="Lipzen A."/>
            <person name="Pangilinan J."/>
            <person name="Andreopoulos W."/>
            <person name="Hayes R.D."/>
            <person name="Ng V."/>
            <person name="Grigoriev I.V."/>
            <person name="Jackson S.A."/>
            <person name="Sutton T.D.S."/>
            <person name="Dobson A.D.W."/>
            <person name="Rama T."/>
        </authorList>
    </citation>
    <scope>NUCLEOTIDE SEQUENCE</scope>
    <source>
        <strain evidence="3">TRa018bII</strain>
    </source>
</reference>
<dbReference type="Pfam" id="PF18647">
    <property type="entry name" value="Fungal_lectin_2"/>
    <property type="match status" value="1"/>
</dbReference>
<dbReference type="AlphaFoldDB" id="A0A9P7Y8D7"/>
<keyword evidence="4" id="KW-1185">Reference proteome</keyword>
<gene>
    <name evidence="3" type="ORF">BJ875DRAFT_446379</name>
</gene>